<feature type="compositionally biased region" description="Polar residues" evidence="1">
    <location>
        <begin position="36"/>
        <end position="45"/>
    </location>
</feature>
<reference evidence="2 3" key="1">
    <citation type="submission" date="2021-11" db="EMBL/GenBank/DDBJ databases">
        <authorList>
            <person name="Islam A."/>
            <person name="Islam S."/>
            <person name="Flora M.S."/>
            <person name="Rahman M."/>
            <person name="Ziaur R.M."/>
            <person name="Epstein J.H."/>
            <person name="Hassan M."/>
            <person name="Klassen M."/>
            <person name="Woodard K."/>
            <person name="Webb A."/>
            <person name="Webby R.J."/>
            <person name="El Zowalaty M.E."/>
        </authorList>
    </citation>
    <scope>NUCLEOTIDE SEQUENCE [LARGE SCALE GENOMIC DNA]</scope>
    <source>
        <strain evidence="2">Pbs1</strain>
    </source>
</reference>
<evidence type="ECO:0000256" key="1">
    <source>
        <dbReference type="SAM" id="MobiDB-lite"/>
    </source>
</evidence>
<proteinExistence type="predicted"/>
<feature type="region of interest" description="Disordered" evidence="1">
    <location>
        <begin position="28"/>
        <end position="48"/>
    </location>
</feature>
<organism evidence="2 3">
    <name type="scientific">Peronospora belbahrii</name>
    <dbReference type="NCBI Taxonomy" id="622444"/>
    <lineage>
        <taxon>Eukaryota</taxon>
        <taxon>Sar</taxon>
        <taxon>Stramenopiles</taxon>
        <taxon>Oomycota</taxon>
        <taxon>Peronosporomycetes</taxon>
        <taxon>Peronosporales</taxon>
        <taxon>Peronosporaceae</taxon>
        <taxon>Peronospora</taxon>
    </lineage>
</organism>
<sequence>MDNGTDGVELSTGRSFLPILHPNKITTLSVDRRQASSENGSQNTEATDELFTVVKRNRFRDKKQTRQTCSTTAAPSISSRISDWNEDMGWNTAYYRRNQAMGSWSNYLGSFAEQLAALCNVFRYPSYPKL</sequence>
<gene>
    <name evidence="2" type="ORF">PBS001_LOCUS621</name>
</gene>
<evidence type="ECO:0000313" key="3">
    <source>
        <dbReference type="Proteomes" id="UP001158986"/>
    </source>
</evidence>
<evidence type="ECO:0000313" key="2">
    <source>
        <dbReference type="EMBL" id="CAH0513835.1"/>
    </source>
</evidence>
<name>A0ABN8CLQ0_9STRA</name>
<accession>A0ABN8CLQ0</accession>
<protein>
    <submittedName>
        <fullName evidence="2">Uncharacterized protein</fullName>
    </submittedName>
</protein>
<comment type="caution">
    <text evidence="2">The sequence shown here is derived from an EMBL/GenBank/DDBJ whole genome shotgun (WGS) entry which is preliminary data.</text>
</comment>
<dbReference type="EMBL" id="CAKLCB010000043">
    <property type="protein sequence ID" value="CAH0513835.1"/>
    <property type="molecule type" value="Genomic_DNA"/>
</dbReference>
<dbReference type="Proteomes" id="UP001158986">
    <property type="component" value="Unassembled WGS sequence"/>
</dbReference>
<keyword evidence="3" id="KW-1185">Reference proteome</keyword>